<keyword evidence="1" id="KW-1133">Transmembrane helix</keyword>
<feature type="transmembrane region" description="Helical" evidence="1">
    <location>
        <begin position="7"/>
        <end position="34"/>
    </location>
</feature>
<feature type="transmembrane region" description="Helical" evidence="1">
    <location>
        <begin position="126"/>
        <end position="146"/>
    </location>
</feature>
<keyword evidence="3" id="KW-1185">Reference proteome</keyword>
<feature type="transmembrane region" description="Helical" evidence="1">
    <location>
        <begin position="95"/>
        <end position="114"/>
    </location>
</feature>
<dbReference type="InterPro" id="IPR007498">
    <property type="entry name" value="PqiA-like"/>
</dbReference>
<comment type="caution">
    <text evidence="2">The sequence shown here is derived from an EMBL/GenBank/DDBJ whole genome shotgun (WGS) entry which is preliminary data.</text>
</comment>
<protein>
    <submittedName>
        <fullName evidence="2">Paraquat-inducible protein A</fullName>
    </submittedName>
</protein>
<sequence>MSARSFIPIFLFIATFSLALGMTMPLMNVSRLYFFDENPSLLGIIRSLWAGGDWLLASIVGLFSVILPVTKLAVAQLAAARVPAAAHVLHRWIGFLSKWSMLDVLLVALVIFGAKTSGLATAIAQPGLWFFTASAILSALATHLIVREEKIA</sequence>
<proteinExistence type="predicted"/>
<accession>A0A368YY60</accession>
<dbReference type="RefSeq" id="WP_114430328.1">
    <property type="nucleotide sequence ID" value="NZ_QPJM01000006.1"/>
</dbReference>
<evidence type="ECO:0000256" key="1">
    <source>
        <dbReference type="SAM" id="Phobius"/>
    </source>
</evidence>
<evidence type="ECO:0000313" key="2">
    <source>
        <dbReference type="EMBL" id="RCW83124.1"/>
    </source>
</evidence>
<evidence type="ECO:0000313" key="3">
    <source>
        <dbReference type="Proteomes" id="UP000253324"/>
    </source>
</evidence>
<name>A0A368YY60_9HYPH</name>
<dbReference type="OrthoDB" id="5372500at2"/>
<keyword evidence="1" id="KW-0812">Transmembrane</keyword>
<keyword evidence="1" id="KW-0472">Membrane</keyword>
<reference evidence="2 3" key="1">
    <citation type="submission" date="2018-07" db="EMBL/GenBank/DDBJ databases">
        <title>Genomic Encyclopedia of Type Strains, Phase III (KMG-III): the genomes of soil and plant-associated and newly described type strains.</title>
        <authorList>
            <person name="Whitman W."/>
        </authorList>
    </citation>
    <scope>NUCLEOTIDE SEQUENCE [LARGE SCALE GENOMIC DNA]</scope>
    <source>
        <strain evidence="2 3">31-25a</strain>
    </source>
</reference>
<dbReference type="Pfam" id="PF04403">
    <property type="entry name" value="PqiA"/>
    <property type="match status" value="1"/>
</dbReference>
<feature type="transmembrane region" description="Helical" evidence="1">
    <location>
        <begin position="54"/>
        <end position="74"/>
    </location>
</feature>
<dbReference type="AlphaFoldDB" id="A0A368YY60"/>
<dbReference type="Proteomes" id="UP000253324">
    <property type="component" value="Unassembled WGS sequence"/>
</dbReference>
<organism evidence="2 3">
    <name type="scientific">Phyllobacterium bourgognense</name>
    <dbReference type="NCBI Taxonomy" id="314236"/>
    <lineage>
        <taxon>Bacteria</taxon>
        <taxon>Pseudomonadati</taxon>
        <taxon>Pseudomonadota</taxon>
        <taxon>Alphaproteobacteria</taxon>
        <taxon>Hyphomicrobiales</taxon>
        <taxon>Phyllobacteriaceae</taxon>
        <taxon>Phyllobacterium</taxon>
    </lineage>
</organism>
<gene>
    <name evidence="2" type="ORF">C7476_106158</name>
</gene>
<dbReference type="EMBL" id="QPJM01000006">
    <property type="protein sequence ID" value="RCW83124.1"/>
    <property type="molecule type" value="Genomic_DNA"/>
</dbReference>